<keyword evidence="5" id="KW-0687">Ribonucleoprotein</keyword>
<gene>
    <name evidence="5" type="ORF">B0I32_108340</name>
</gene>
<comment type="similarity">
    <text evidence="3">Belongs to the acetyltransferase family. RimJ subfamily.</text>
</comment>
<dbReference type="InterPro" id="IPR051531">
    <property type="entry name" value="N-acetyltransferase"/>
</dbReference>
<dbReference type="PANTHER" id="PTHR43792">
    <property type="entry name" value="GNAT FAMILY, PUTATIVE (AFU_ORTHOLOGUE AFUA_3G00765)-RELATED-RELATED"/>
    <property type="match status" value="1"/>
</dbReference>
<reference evidence="5 6" key="1">
    <citation type="submission" date="2018-03" db="EMBL/GenBank/DDBJ databases">
        <title>Genomic Encyclopedia of Type Strains, Phase III (KMG-III): the genomes of soil and plant-associated and newly described type strains.</title>
        <authorList>
            <person name="Whitman W."/>
        </authorList>
    </citation>
    <scope>NUCLEOTIDE SEQUENCE [LARGE SCALE GENOMIC DNA]</scope>
    <source>
        <strain evidence="5 6">CGMCC 4.7104</strain>
    </source>
</reference>
<keyword evidence="6" id="KW-1185">Reference proteome</keyword>
<dbReference type="Pfam" id="PF13302">
    <property type="entry name" value="Acetyltransf_3"/>
    <property type="match status" value="1"/>
</dbReference>
<dbReference type="AlphaFoldDB" id="A0A2T0N006"/>
<dbReference type="EMBL" id="PVNG01000008">
    <property type="protein sequence ID" value="PRX64975.1"/>
    <property type="molecule type" value="Genomic_DNA"/>
</dbReference>
<evidence type="ECO:0000313" key="6">
    <source>
        <dbReference type="Proteomes" id="UP000238312"/>
    </source>
</evidence>
<dbReference type="PROSITE" id="PS51186">
    <property type="entry name" value="GNAT"/>
    <property type="match status" value="1"/>
</dbReference>
<dbReference type="GO" id="GO:0005840">
    <property type="term" value="C:ribosome"/>
    <property type="evidence" value="ECO:0007669"/>
    <property type="project" value="UniProtKB-KW"/>
</dbReference>
<dbReference type="GO" id="GO:0005737">
    <property type="term" value="C:cytoplasm"/>
    <property type="evidence" value="ECO:0007669"/>
    <property type="project" value="TreeGrafter"/>
</dbReference>
<evidence type="ECO:0000256" key="1">
    <source>
        <dbReference type="ARBA" id="ARBA00022679"/>
    </source>
</evidence>
<name>A0A2T0N006_9ACTN</name>
<accession>A0A2T0N006</accession>
<feature type="domain" description="N-acetyltransferase" evidence="4">
    <location>
        <begin position="18"/>
        <end position="186"/>
    </location>
</feature>
<organism evidence="5 6">
    <name type="scientific">Nonomuraea fuscirosea</name>
    <dbReference type="NCBI Taxonomy" id="1291556"/>
    <lineage>
        <taxon>Bacteria</taxon>
        <taxon>Bacillati</taxon>
        <taxon>Actinomycetota</taxon>
        <taxon>Actinomycetes</taxon>
        <taxon>Streptosporangiales</taxon>
        <taxon>Streptosporangiaceae</taxon>
        <taxon>Nonomuraea</taxon>
    </lineage>
</organism>
<evidence type="ECO:0000313" key="5">
    <source>
        <dbReference type="EMBL" id="PRX64975.1"/>
    </source>
</evidence>
<dbReference type="SUPFAM" id="SSF55729">
    <property type="entry name" value="Acyl-CoA N-acyltransferases (Nat)"/>
    <property type="match status" value="1"/>
</dbReference>
<evidence type="ECO:0000256" key="3">
    <source>
        <dbReference type="ARBA" id="ARBA00038502"/>
    </source>
</evidence>
<keyword evidence="1 5" id="KW-0808">Transferase</keyword>
<proteinExistence type="inferred from homology"/>
<dbReference type="GO" id="GO:0008999">
    <property type="term" value="F:protein-N-terminal-alanine acetyltransferase activity"/>
    <property type="evidence" value="ECO:0007669"/>
    <property type="project" value="TreeGrafter"/>
</dbReference>
<comment type="caution">
    <text evidence="5">The sequence shown here is derived from an EMBL/GenBank/DDBJ whole genome shotgun (WGS) entry which is preliminary data.</text>
</comment>
<dbReference type="InterPro" id="IPR000182">
    <property type="entry name" value="GNAT_dom"/>
</dbReference>
<sequence>MSAYRGAVIEEVKLAGDVVLRPATEHDARPLLDAYLRNRDHLRRWEPRRPEEFFTERGQTRRLTSLLEQQAAGQAVAWVLAEGESVVGRMTLSNIVRGPWLSGDLGYWTDAGHTGRGLATLAVREVCRMADQEVGLHRVAASTLLDNAASQSVLRKAGFEAYGTAPRYLEIDGRWQDHRLFQRILNDRPAF</sequence>
<dbReference type="Proteomes" id="UP000238312">
    <property type="component" value="Unassembled WGS sequence"/>
</dbReference>
<keyword evidence="2" id="KW-0012">Acyltransferase</keyword>
<protein>
    <submittedName>
        <fullName evidence="5">[SSU ribosomal protein S5P]-alanine acetyltransferase</fullName>
    </submittedName>
</protein>
<evidence type="ECO:0000256" key="2">
    <source>
        <dbReference type="ARBA" id="ARBA00023315"/>
    </source>
</evidence>
<evidence type="ECO:0000259" key="4">
    <source>
        <dbReference type="PROSITE" id="PS51186"/>
    </source>
</evidence>
<keyword evidence="5" id="KW-0689">Ribosomal protein</keyword>
<dbReference type="Gene3D" id="3.40.630.30">
    <property type="match status" value="1"/>
</dbReference>
<dbReference type="PANTHER" id="PTHR43792:SF8">
    <property type="entry name" value="[RIBOSOMAL PROTEIN US5]-ALANINE N-ACETYLTRANSFERASE"/>
    <property type="match status" value="1"/>
</dbReference>
<dbReference type="InterPro" id="IPR016181">
    <property type="entry name" value="Acyl_CoA_acyltransferase"/>
</dbReference>